<name>A0A2U3PUE7_9BRAD</name>
<dbReference type="KEGG" id="bvz:BRAD3257_1623"/>
<dbReference type="AlphaFoldDB" id="A0A2U3PUE7"/>
<keyword evidence="1" id="KW-0472">Membrane</keyword>
<sequence length="67" mass="7232">MGVLRDSLKWGLGGCIIFFVLTTILSITGWPNRIHSDDDLLLILKLVTIGVGIAIAVLLIATRQKAS</sequence>
<evidence type="ECO:0000313" key="2">
    <source>
        <dbReference type="EMBL" id="SPP92746.1"/>
    </source>
</evidence>
<proteinExistence type="predicted"/>
<feature type="transmembrane region" description="Helical" evidence="1">
    <location>
        <begin position="12"/>
        <end position="30"/>
    </location>
</feature>
<dbReference type="EMBL" id="LS398110">
    <property type="protein sequence ID" value="SPP92746.1"/>
    <property type="molecule type" value="Genomic_DNA"/>
</dbReference>
<feature type="transmembrane region" description="Helical" evidence="1">
    <location>
        <begin position="42"/>
        <end position="61"/>
    </location>
</feature>
<protein>
    <submittedName>
        <fullName evidence="2">Uncharacterized protein</fullName>
    </submittedName>
</protein>
<keyword evidence="1" id="KW-1133">Transmembrane helix</keyword>
<dbReference type="Proteomes" id="UP000246085">
    <property type="component" value="Chromosome BRAD3257"/>
</dbReference>
<keyword evidence="1" id="KW-0812">Transmembrane</keyword>
<accession>A0A2U3PUE7</accession>
<organism evidence="2 3">
    <name type="scientific">Bradyrhizobium vignae</name>
    <dbReference type="NCBI Taxonomy" id="1549949"/>
    <lineage>
        <taxon>Bacteria</taxon>
        <taxon>Pseudomonadati</taxon>
        <taxon>Pseudomonadota</taxon>
        <taxon>Alphaproteobacteria</taxon>
        <taxon>Hyphomicrobiales</taxon>
        <taxon>Nitrobacteraceae</taxon>
        <taxon>Bradyrhizobium</taxon>
    </lineage>
</organism>
<gene>
    <name evidence="2" type="ORF">BRAD3257_1623</name>
</gene>
<evidence type="ECO:0000313" key="3">
    <source>
        <dbReference type="Proteomes" id="UP000246085"/>
    </source>
</evidence>
<evidence type="ECO:0000256" key="1">
    <source>
        <dbReference type="SAM" id="Phobius"/>
    </source>
</evidence>
<reference evidence="2 3" key="1">
    <citation type="submission" date="2018-03" db="EMBL/GenBank/DDBJ databases">
        <authorList>
            <person name="Gully D."/>
        </authorList>
    </citation>
    <scope>NUCLEOTIDE SEQUENCE [LARGE SCALE GENOMIC DNA]</scope>
    <source>
        <strain evidence="2">ORS3257</strain>
    </source>
</reference>